<accession>A0A6C0L213</accession>
<evidence type="ECO:0000313" key="1">
    <source>
        <dbReference type="EMBL" id="QHU23396.1"/>
    </source>
</evidence>
<evidence type="ECO:0008006" key="2">
    <source>
        <dbReference type="Google" id="ProtNLM"/>
    </source>
</evidence>
<reference evidence="1" key="1">
    <citation type="journal article" date="2020" name="Nature">
        <title>Giant virus diversity and host interactions through global metagenomics.</title>
        <authorList>
            <person name="Schulz F."/>
            <person name="Roux S."/>
            <person name="Paez-Espino D."/>
            <person name="Jungbluth S."/>
            <person name="Walsh D.A."/>
            <person name="Denef V.J."/>
            <person name="McMahon K.D."/>
            <person name="Konstantinidis K.T."/>
            <person name="Eloe-Fadrosh E.A."/>
            <person name="Kyrpides N.C."/>
            <person name="Woyke T."/>
        </authorList>
    </citation>
    <scope>NUCLEOTIDE SEQUENCE</scope>
    <source>
        <strain evidence="1">GVMAG-S-ERX555907-94</strain>
    </source>
</reference>
<sequence>MKTIGVLIGTNDEPVSSEYYNKNKKMLSVLEEYDVFPDLIPYDYAIFAEIKKEGEKNNYEVIPLFGDDLHLKEVNKCDYVFCIFEGVYSFMLGGMKHYKKYMDILKKTKAKVFPSQKMQELIIQKHRYMKYLHEKGYRIAPTHFINLNRYSMKTIMKFINKGGYSDIILKPELGAFKEGFKKIHNPTETKLSKELQRLKKKEYTNILIQPFIEEFNKFGEIKTYWINGKFIYAYKQQWADGEGVFQSQNEIDKQLLKECKLVGSNLLKDIHKDHEKLIQCRIDFACCMDNDQRCREFFINEIEICPTIGEQESNGKAYRLLAKELILSCK</sequence>
<proteinExistence type="predicted"/>
<organism evidence="1">
    <name type="scientific">viral metagenome</name>
    <dbReference type="NCBI Taxonomy" id="1070528"/>
    <lineage>
        <taxon>unclassified sequences</taxon>
        <taxon>metagenomes</taxon>
        <taxon>organismal metagenomes</taxon>
    </lineage>
</organism>
<dbReference type="AlphaFoldDB" id="A0A6C0L213"/>
<name>A0A6C0L213_9ZZZZ</name>
<dbReference type="EMBL" id="MN741028">
    <property type="protein sequence ID" value="QHU23396.1"/>
    <property type="molecule type" value="Genomic_DNA"/>
</dbReference>
<dbReference type="SUPFAM" id="SSF56059">
    <property type="entry name" value="Glutathione synthetase ATP-binding domain-like"/>
    <property type="match status" value="1"/>
</dbReference>
<protein>
    <recommendedName>
        <fullName evidence="2">ATP-grasp domain-containing protein</fullName>
    </recommendedName>
</protein>